<evidence type="ECO:0000256" key="1">
    <source>
        <dbReference type="SAM" id="MobiDB-lite"/>
    </source>
</evidence>
<organism evidence="2 3">
    <name type="scientific">Trifolium medium</name>
    <dbReference type="NCBI Taxonomy" id="97028"/>
    <lineage>
        <taxon>Eukaryota</taxon>
        <taxon>Viridiplantae</taxon>
        <taxon>Streptophyta</taxon>
        <taxon>Embryophyta</taxon>
        <taxon>Tracheophyta</taxon>
        <taxon>Spermatophyta</taxon>
        <taxon>Magnoliopsida</taxon>
        <taxon>eudicotyledons</taxon>
        <taxon>Gunneridae</taxon>
        <taxon>Pentapetalae</taxon>
        <taxon>rosids</taxon>
        <taxon>fabids</taxon>
        <taxon>Fabales</taxon>
        <taxon>Fabaceae</taxon>
        <taxon>Papilionoideae</taxon>
        <taxon>50 kb inversion clade</taxon>
        <taxon>NPAAA clade</taxon>
        <taxon>Hologalegina</taxon>
        <taxon>IRL clade</taxon>
        <taxon>Trifolieae</taxon>
        <taxon>Trifolium</taxon>
    </lineage>
</organism>
<keyword evidence="3" id="KW-1185">Reference proteome</keyword>
<feature type="compositionally biased region" description="Basic and acidic residues" evidence="1">
    <location>
        <begin position="43"/>
        <end position="52"/>
    </location>
</feature>
<dbReference type="EMBL" id="LXQA010821627">
    <property type="protein sequence ID" value="MCI72606.1"/>
    <property type="molecule type" value="Genomic_DNA"/>
</dbReference>
<accession>A0A392UJI2</accession>
<sequence>TARSKKKIRRGKGKVDRGTPQRPLVLSDNPTFDNRGNTLSVDIRNRSGDTRRNRSIVFQDRNAHGRRAK</sequence>
<feature type="compositionally biased region" description="Polar residues" evidence="1">
    <location>
        <begin position="28"/>
        <end position="40"/>
    </location>
</feature>
<feature type="non-terminal residue" evidence="2">
    <location>
        <position position="1"/>
    </location>
</feature>
<protein>
    <submittedName>
        <fullName evidence="2">Uncharacterized protein</fullName>
    </submittedName>
</protein>
<comment type="caution">
    <text evidence="2">The sequence shown here is derived from an EMBL/GenBank/DDBJ whole genome shotgun (WGS) entry which is preliminary data.</text>
</comment>
<dbReference type="AlphaFoldDB" id="A0A392UJI2"/>
<reference evidence="2 3" key="1">
    <citation type="journal article" date="2018" name="Front. Plant Sci.">
        <title>Red Clover (Trifolium pratense) and Zigzag Clover (T. medium) - A Picture of Genomic Similarities and Differences.</title>
        <authorList>
            <person name="Dluhosova J."/>
            <person name="Istvanek J."/>
            <person name="Nedelnik J."/>
            <person name="Repkova J."/>
        </authorList>
    </citation>
    <scope>NUCLEOTIDE SEQUENCE [LARGE SCALE GENOMIC DNA]</scope>
    <source>
        <strain evidence="3">cv. 10/8</strain>
        <tissue evidence="2">Leaf</tissue>
    </source>
</reference>
<feature type="region of interest" description="Disordered" evidence="1">
    <location>
        <begin position="1"/>
        <end position="69"/>
    </location>
</feature>
<evidence type="ECO:0000313" key="2">
    <source>
        <dbReference type="EMBL" id="MCI72606.1"/>
    </source>
</evidence>
<proteinExistence type="predicted"/>
<evidence type="ECO:0000313" key="3">
    <source>
        <dbReference type="Proteomes" id="UP000265520"/>
    </source>
</evidence>
<feature type="compositionally biased region" description="Basic residues" evidence="1">
    <location>
        <begin position="1"/>
        <end position="12"/>
    </location>
</feature>
<dbReference type="Proteomes" id="UP000265520">
    <property type="component" value="Unassembled WGS sequence"/>
</dbReference>
<name>A0A392UJI2_9FABA</name>